<keyword evidence="1" id="KW-1133">Transmembrane helix</keyword>
<evidence type="ECO:0000313" key="3">
    <source>
        <dbReference type="Proteomes" id="UP000548476"/>
    </source>
</evidence>
<evidence type="ECO:0008006" key="4">
    <source>
        <dbReference type="Google" id="ProtNLM"/>
    </source>
</evidence>
<keyword evidence="3" id="KW-1185">Reference proteome</keyword>
<reference evidence="2 3" key="1">
    <citation type="submission" date="2020-08" db="EMBL/GenBank/DDBJ databases">
        <title>Genomic Encyclopedia of Type Strains, Phase IV (KMG-IV): sequencing the most valuable type-strain genomes for metagenomic binning, comparative biology and taxonomic classification.</title>
        <authorList>
            <person name="Goeker M."/>
        </authorList>
    </citation>
    <scope>NUCLEOTIDE SEQUENCE [LARGE SCALE GENOMIC DNA]</scope>
    <source>
        <strain evidence="2 3">YIM 65646</strain>
    </source>
</reference>
<dbReference type="EMBL" id="JACHGT010000008">
    <property type="protein sequence ID" value="MBB6036015.1"/>
    <property type="molecule type" value="Genomic_DNA"/>
</dbReference>
<keyword evidence="1" id="KW-0472">Membrane</keyword>
<dbReference type="AlphaFoldDB" id="A0A841FJK7"/>
<accession>A0A841FJK7</accession>
<dbReference type="Proteomes" id="UP000548476">
    <property type="component" value="Unassembled WGS sequence"/>
</dbReference>
<evidence type="ECO:0000256" key="1">
    <source>
        <dbReference type="SAM" id="Phobius"/>
    </source>
</evidence>
<feature type="transmembrane region" description="Helical" evidence="1">
    <location>
        <begin position="20"/>
        <end position="42"/>
    </location>
</feature>
<name>A0A841FJK7_9ACTN</name>
<proteinExistence type="predicted"/>
<sequence length="52" mass="5958">MPPIPASEAPALAWESPGAGWAFFFAFVILVLVIGTAFWWWGRRRRRPQDPM</sequence>
<protein>
    <recommendedName>
        <fullName evidence="4">LPXTG cell wall anchor domain-containing protein</fullName>
    </recommendedName>
</protein>
<comment type="caution">
    <text evidence="2">The sequence shown here is derived from an EMBL/GenBank/DDBJ whole genome shotgun (WGS) entry which is preliminary data.</text>
</comment>
<organism evidence="2 3">
    <name type="scientific">Phytomonospora endophytica</name>
    <dbReference type="NCBI Taxonomy" id="714109"/>
    <lineage>
        <taxon>Bacteria</taxon>
        <taxon>Bacillati</taxon>
        <taxon>Actinomycetota</taxon>
        <taxon>Actinomycetes</taxon>
        <taxon>Micromonosporales</taxon>
        <taxon>Micromonosporaceae</taxon>
        <taxon>Phytomonospora</taxon>
    </lineage>
</organism>
<dbReference type="RefSeq" id="WP_184788867.1">
    <property type="nucleotide sequence ID" value="NZ_BONT01000046.1"/>
</dbReference>
<evidence type="ECO:0000313" key="2">
    <source>
        <dbReference type="EMBL" id="MBB6036015.1"/>
    </source>
</evidence>
<keyword evidence="1" id="KW-0812">Transmembrane</keyword>
<gene>
    <name evidence="2" type="ORF">HNR73_003883</name>
</gene>